<dbReference type="InterPro" id="IPR022898">
    <property type="entry name" value="RNase_HII"/>
</dbReference>
<feature type="domain" description="RNase H type-2" evidence="14">
    <location>
        <begin position="15"/>
        <end position="201"/>
    </location>
</feature>
<feature type="binding site" evidence="12">
    <location>
        <position position="22"/>
    </location>
    <ligand>
        <name>a divalent metal cation</name>
        <dbReference type="ChEBI" id="CHEBI:60240"/>
    </ligand>
</feature>
<evidence type="ECO:0000256" key="5">
    <source>
        <dbReference type="ARBA" id="ARBA00007383"/>
    </source>
</evidence>
<dbReference type="EMBL" id="BJXB01000018">
    <property type="protein sequence ID" value="GEM48157.1"/>
    <property type="molecule type" value="Genomic_DNA"/>
</dbReference>
<dbReference type="InterPro" id="IPR001352">
    <property type="entry name" value="RNase_HII/HIII"/>
</dbReference>
<evidence type="ECO:0000256" key="1">
    <source>
        <dbReference type="ARBA" id="ARBA00000077"/>
    </source>
</evidence>
<proteinExistence type="inferred from homology"/>
<dbReference type="CDD" id="cd07182">
    <property type="entry name" value="RNase_HII_bacteria_HII_like"/>
    <property type="match status" value="1"/>
</dbReference>
<dbReference type="GO" id="GO:0006298">
    <property type="term" value="P:mismatch repair"/>
    <property type="evidence" value="ECO:0007669"/>
    <property type="project" value="TreeGrafter"/>
</dbReference>
<keyword evidence="6" id="KW-0963">Cytoplasm</keyword>
<dbReference type="NCBIfam" id="NF000595">
    <property type="entry name" value="PRK00015.1-3"/>
    <property type="match status" value="1"/>
</dbReference>
<dbReference type="GO" id="GO:0043137">
    <property type="term" value="P:DNA replication, removal of RNA primer"/>
    <property type="evidence" value="ECO:0007669"/>
    <property type="project" value="TreeGrafter"/>
</dbReference>
<evidence type="ECO:0000313" key="16">
    <source>
        <dbReference type="Proteomes" id="UP000321306"/>
    </source>
</evidence>
<keyword evidence="16" id="KW-1185">Reference proteome</keyword>
<evidence type="ECO:0000313" key="15">
    <source>
        <dbReference type="EMBL" id="GEM48157.1"/>
    </source>
</evidence>
<dbReference type="GO" id="GO:0005737">
    <property type="term" value="C:cytoplasm"/>
    <property type="evidence" value="ECO:0007669"/>
    <property type="project" value="UniProtKB-SubCell"/>
</dbReference>
<evidence type="ECO:0000256" key="9">
    <source>
        <dbReference type="ARBA" id="ARBA00022759"/>
    </source>
</evidence>
<keyword evidence="10 12" id="KW-0378">Hydrolase</keyword>
<keyword evidence="7 12" id="KW-0540">Nuclease</keyword>
<comment type="cofactor">
    <cofactor evidence="12">
        <name>Mn(2+)</name>
        <dbReference type="ChEBI" id="CHEBI:29035"/>
    </cofactor>
    <cofactor evidence="12">
        <name>Mg(2+)</name>
        <dbReference type="ChEBI" id="CHEBI:18420"/>
    </cofactor>
    <text evidence="12">Manganese or magnesium. Binds 1 divalent metal ion per monomer in the absence of substrate. May bind a second metal ion after substrate binding.</text>
</comment>
<dbReference type="GO" id="GO:0032299">
    <property type="term" value="C:ribonuclease H2 complex"/>
    <property type="evidence" value="ECO:0007669"/>
    <property type="project" value="TreeGrafter"/>
</dbReference>
<dbReference type="Gene3D" id="3.30.420.10">
    <property type="entry name" value="Ribonuclease H-like superfamily/Ribonuclease H"/>
    <property type="match status" value="1"/>
</dbReference>
<organism evidence="15 16">
    <name type="scientific">Deinococcus cellulosilyticus (strain DSM 18568 / NBRC 106333 / KACC 11606 / 5516J-15)</name>
    <dbReference type="NCBI Taxonomy" id="1223518"/>
    <lineage>
        <taxon>Bacteria</taxon>
        <taxon>Thermotogati</taxon>
        <taxon>Deinococcota</taxon>
        <taxon>Deinococci</taxon>
        <taxon>Deinococcales</taxon>
        <taxon>Deinococcaceae</taxon>
        <taxon>Deinococcus</taxon>
    </lineage>
</organism>
<evidence type="ECO:0000256" key="4">
    <source>
        <dbReference type="ARBA" id="ARBA00004496"/>
    </source>
</evidence>
<dbReference type="Pfam" id="PF01351">
    <property type="entry name" value="RNase_HII"/>
    <property type="match status" value="1"/>
</dbReference>
<evidence type="ECO:0000256" key="10">
    <source>
        <dbReference type="ARBA" id="ARBA00022801"/>
    </source>
</evidence>
<dbReference type="Proteomes" id="UP000321306">
    <property type="component" value="Unassembled WGS sequence"/>
</dbReference>
<evidence type="ECO:0000259" key="14">
    <source>
        <dbReference type="PROSITE" id="PS51975"/>
    </source>
</evidence>
<dbReference type="EC" id="3.1.26.4" evidence="13"/>
<gene>
    <name evidence="15" type="primary">rnhB</name>
    <name evidence="15" type="ORF">DC3_37920</name>
</gene>
<comment type="subcellular location">
    <subcellularLocation>
        <location evidence="4">Cytoplasm</location>
    </subcellularLocation>
</comment>
<dbReference type="InterPro" id="IPR024567">
    <property type="entry name" value="RNase_HII/HIII_dom"/>
</dbReference>
<dbReference type="InterPro" id="IPR036397">
    <property type="entry name" value="RNaseH_sf"/>
</dbReference>
<dbReference type="PANTHER" id="PTHR10954:SF18">
    <property type="entry name" value="RIBONUCLEASE HII"/>
    <property type="match status" value="1"/>
</dbReference>
<feature type="binding site" evidence="12">
    <location>
        <position position="111"/>
    </location>
    <ligand>
        <name>a divalent metal cation</name>
        <dbReference type="ChEBI" id="CHEBI:60240"/>
    </ligand>
</feature>
<dbReference type="SUPFAM" id="SSF53098">
    <property type="entry name" value="Ribonuclease H-like"/>
    <property type="match status" value="1"/>
</dbReference>
<accession>A0A511N6Q7</accession>
<evidence type="ECO:0000256" key="7">
    <source>
        <dbReference type="ARBA" id="ARBA00022722"/>
    </source>
</evidence>
<feature type="binding site" evidence="12">
    <location>
        <position position="21"/>
    </location>
    <ligand>
        <name>a divalent metal cation</name>
        <dbReference type="ChEBI" id="CHEBI:60240"/>
    </ligand>
</feature>
<evidence type="ECO:0000256" key="11">
    <source>
        <dbReference type="ARBA" id="ARBA00023211"/>
    </source>
</evidence>
<dbReference type="AlphaFoldDB" id="A0A511N6Q7"/>
<dbReference type="GO" id="GO:0003723">
    <property type="term" value="F:RNA binding"/>
    <property type="evidence" value="ECO:0007669"/>
    <property type="project" value="UniProtKB-UniRule"/>
</dbReference>
<comment type="cofactor">
    <cofactor evidence="2">
        <name>Mg(2+)</name>
        <dbReference type="ChEBI" id="CHEBI:18420"/>
    </cofactor>
</comment>
<comment type="function">
    <text evidence="3 13">Endonuclease that specifically degrades the RNA of RNA-DNA hybrids.</text>
</comment>
<keyword evidence="8 12" id="KW-0479">Metal-binding</keyword>
<comment type="catalytic activity">
    <reaction evidence="1 12 13">
        <text>Endonucleolytic cleavage to 5'-phosphomonoester.</text>
        <dbReference type="EC" id="3.1.26.4"/>
    </reaction>
</comment>
<sequence>MTPSWSLETQIGDFKLILGIDEAGRGALAGPVAVAGAILPAERVVLPYRDSKTLKFERRVELAEHVKSYAVRYAIKLVPAADIDSTGILKVVIRASEEIIQELQPEAVITDYLKVKTGLPLLAVPKADANSYTVAAASLLAKTARDQYMIELHEKHPEYGFAGHKGYGTQEHVQALQKHGVTPEHRKTFAPVAQGLLFSEN</sequence>
<reference evidence="15 16" key="1">
    <citation type="submission" date="2019-07" db="EMBL/GenBank/DDBJ databases">
        <title>Whole genome shotgun sequence of Deinococcus cellulosilyticus NBRC 106333.</title>
        <authorList>
            <person name="Hosoyama A."/>
            <person name="Uohara A."/>
            <person name="Ohji S."/>
            <person name="Ichikawa N."/>
        </authorList>
    </citation>
    <scope>NUCLEOTIDE SEQUENCE [LARGE SCALE GENOMIC DNA]</scope>
    <source>
        <strain evidence="15 16">NBRC 106333</strain>
    </source>
</reference>
<dbReference type="OrthoDB" id="9803420at2"/>
<keyword evidence="9 12" id="KW-0255">Endonuclease</keyword>
<evidence type="ECO:0000256" key="3">
    <source>
        <dbReference type="ARBA" id="ARBA00004065"/>
    </source>
</evidence>
<dbReference type="PANTHER" id="PTHR10954">
    <property type="entry name" value="RIBONUCLEASE H2 SUBUNIT A"/>
    <property type="match status" value="1"/>
</dbReference>
<protein>
    <recommendedName>
        <fullName evidence="13">Ribonuclease</fullName>
        <ecNumber evidence="13">3.1.26.4</ecNumber>
    </recommendedName>
</protein>
<name>A0A511N6Q7_DEIC1</name>
<dbReference type="GO" id="GO:0046872">
    <property type="term" value="F:metal ion binding"/>
    <property type="evidence" value="ECO:0007669"/>
    <property type="project" value="UniProtKB-KW"/>
</dbReference>
<evidence type="ECO:0000256" key="13">
    <source>
        <dbReference type="RuleBase" id="RU003515"/>
    </source>
</evidence>
<comment type="caution">
    <text evidence="15">The sequence shown here is derived from an EMBL/GenBank/DDBJ whole genome shotgun (WGS) entry which is preliminary data.</text>
</comment>
<keyword evidence="11" id="KW-0464">Manganese</keyword>
<dbReference type="PROSITE" id="PS51975">
    <property type="entry name" value="RNASE_H_2"/>
    <property type="match status" value="1"/>
</dbReference>
<evidence type="ECO:0000256" key="8">
    <source>
        <dbReference type="ARBA" id="ARBA00022723"/>
    </source>
</evidence>
<evidence type="ECO:0000256" key="12">
    <source>
        <dbReference type="PROSITE-ProRule" id="PRU01319"/>
    </source>
</evidence>
<evidence type="ECO:0000256" key="6">
    <source>
        <dbReference type="ARBA" id="ARBA00022490"/>
    </source>
</evidence>
<dbReference type="GO" id="GO:0004523">
    <property type="term" value="F:RNA-DNA hybrid ribonuclease activity"/>
    <property type="evidence" value="ECO:0007669"/>
    <property type="project" value="UniProtKB-UniRule"/>
</dbReference>
<comment type="similarity">
    <text evidence="5 13">Belongs to the RNase HII family.</text>
</comment>
<evidence type="ECO:0000256" key="2">
    <source>
        <dbReference type="ARBA" id="ARBA00001946"/>
    </source>
</evidence>
<dbReference type="InterPro" id="IPR012337">
    <property type="entry name" value="RNaseH-like_sf"/>
</dbReference>